<proteinExistence type="inferred from homology"/>
<reference evidence="6" key="1">
    <citation type="journal article" date="2021" name="Int. J. Syst. Evol. Microbiol.">
        <title>Actinocatenispora comari sp. nov., an endophytic actinomycete isolated from aerial parts of Comarum salesowianum.</title>
        <authorList>
            <person name="Oyunbileg N."/>
            <person name="Iizaka Y."/>
            <person name="Hamada M."/>
            <person name="Davaapurev B.O."/>
            <person name="Fukumoto A."/>
            <person name="Tsetseg B."/>
            <person name="Kato F."/>
            <person name="Tamura T."/>
            <person name="Batkhuu J."/>
            <person name="Anzai Y."/>
        </authorList>
    </citation>
    <scope>NUCLEOTIDE SEQUENCE [LARGE SCALE GENOMIC DNA]</scope>
    <source>
        <strain evidence="6">NUM-2625</strain>
    </source>
</reference>
<comment type="caution">
    <text evidence="5">The sequence shown here is derived from an EMBL/GenBank/DDBJ whole genome shotgun (WGS) entry which is preliminary data.</text>
</comment>
<gene>
    <name evidence="5" type="ORF">NUM_05850</name>
</gene>
<dbReference type="GO" id="GO:0005737">
    <property type="term" value="C:cytoplasm"/>
    <property type="evidence" value="ECO:0007669"/>
    <property type="project" value="TreeGrafter"/>
</dbReference>
<dbReference type="InterPro" id="IPR000917">
    <property type="entry name" value="Sulfatase_N"/>
</dbReference>
<dbReference type="EMBL" id="BOPO01000006">
    <property type="protein sequence ID" value="GIL25330.1"/>
    <property type="molecule type" value="Genomic_DNA"/>
</dbReference>
<dbReference type="InterPro" id="IPR017850">
    <property type="entry name" value="Alkaline_phosphatase_core_sf"/>
</dbReference>
<dbReference type="Gene3D" id="3.40.720.10">
    <property type="entry name" value="Alkaline Phosphatase, subunit A"/>
    <property type="match status" value="1"/>
</dbReference>
<dbReference type="Proteomes" id="UP000614996">
    <property type="component" value="Unassembled WGS sequence"/>
</dbReference>
<dbReference type="AlphaFoldDB" id="A0A8J4EIU5"/>
<keyword evidence="2" id="KW-0479">Metal-binding</keyword>
<accession>A0A8J4EIU5</accession>
<dbReference type="PANTHER" id="PTHR45953">
    <property type="entry name" value="IDURONATE 2-SULFATASE"/>
    <property type="match status" value="1"/>
</dbReference>
<dbReference type="GO" id="GO:0046872">
    <property type="term" value="F:metal ion binding"/>
    <property type="evidence" value="ECO:0007669"/>
    <property type="project" value="UniProtKB-KW"/>
</dbReference>
<name>A0A8J4EIU5_9ACTN</name>
<feature type="domain" description="Sulfatase N-terminal" evidence="4">
    <location>
        <begin position="4"/>
        <end position="354"/>
    </location>
</feature>
<keyword evidence="6" id="KW-1185">Reference proteome</keyword>
<dbReference type="Pfam" id="PF00884">
    <property type="entry name" value="Sulfatase"/>
    <property type="match status" value="1"/>
</dbReference>
<sequence length="488" mass="54474">MTNPDVVIIQADQLRADCLGVTGNPDVLTPHIDGLAADGITFTEAFCPYPVCTPSRYSLLSGLYPHQHGGLNNHSTLAPGIDTIPRVLRRRGYQTTAVGKMHFTPTYLDVGYQRMILAEQHGPGRYDDDYHRDLRAAGLADVVDLTDQELTVRPDAPPAYWDSFGTGTSNLPDSWHSTTWIGDRAVEEIRAWTPDTPQLLHVSFIKPHHPFDPPAGWADRYRPEELTLLPGWTAELPSADRAWRQAYFDHDRLDEQRLRTTMAAYYATISQLDEQVGRVVTALRAQGRYESSTIVFTADHGEYLGFHHLLLKHGPMYEPVLRVPLIIKLPGNQRAGHRTDALASTVDVAPTVASICRADHDPRLPGLDLTDAAARRTHVFAMTRDPDPAYLVRSATHKLITTAGAEMLFDLRSDPLELRNLAHDPQPGAMPELRRAALRWLQFDAPVPPYLDESATVLDAPNVPDPDPAARREHRDYFLAAVREGRTE</sequence>
<dbReference type="PROSITE" id="PS00149">
    <property type="entry name" value="SULFATASE_2"/>
    <property type="match status" value="1"/>
</dbReference>
<evidence type="ECO:0000313" key="5">
    <source>
        <dbReference type="EMBL" id="GIL25330.1"/>
    </source>
</evidence>
<dbReference type="InterPro" id="IPR024607">
    <property type="entry name" value="Sulfatase_CS"/>
</dbReference>
<dbReference type="RefSeq" id="WP_207122962.1">
    <property type="nucleotide sequence ID" value="NZ_BOPO01000006.1"/>
</dbReference>
<dbReference type="PANTHER" id="PTHR45953:SF1">
    <property type="entry name" value="IDURONATE 2-SULFATASE"/>
    <property type="match status" value="1"/>
</dbReference>
<dbReference type="SUPFAM" id="SSF53649">
    <property type="entry name" value="Alkaline phosphatase-like"/>
    <property type="match status" value="1"/>
</dbReference>
<evidence type="ECO:0000313" key="6">
    <source>
        <dbReference type="Proteomes" id="UP000614996"/>
    </source>
</evidence>
<evidence type="ECO:0000256" key="2">
    <source>
        <dbReference type="ARBA" id="ARBA00022723"/>
    </source>
</evidence>
<protein>
    <submittedName>
        <fullName evidence="5">Arylsulfatase</fullName>
    </submittedName>
</protein>
<organism evidence="5 6">
    <name type="scientific">Actinocatenispora comari</name>
    <dbReference type="NCBI Taxonomy" id="2807577"/>
    <lineage>
        <taxon>Bacteria</taxon>
        <taxon>Bacillati</taxon>
        <taxon>Actinomycetota</taxon>
        <taxon>Actinomycetes</taxon>
        <taxon>Micromonosporales</taxon>
        <taxon>Micromonosporaceae</taxon>
        <taxon>Actinocatenispora</taxon>
    </lineage>
</organism>
<evidence type="ECO:0000256" key="1">
    <source>
        <dbReference type="ARBA" id="ARBA00008779"/>
    </source>
</evidence>
<evidence type="ECO:0000259" key="4">
    <source>
        <dbReference type="Pfam" id="PF00884"/>
    </source>
</evidence>
<keyword evidence="3" id="KW-0378">Hydrolase</keyword>
<comment type="similarity">
    <text evidence="1">Belongs to the sulfatase family.</text>
</comment>
<dbReference type="GO" id="GO:0008484">
    <property type="term" value="F:sulfuric ester hydrolase activity"/>
    <property type="evidence" value="ECO:0007669"/>
    <property type="project" value="TreeGrafter"/>
</dbReference>
<evidence type="ECO:0000256" key="3">
    <source>
        <dbReference type="ARBA" id="ARBA00022801"/>
    </source>
</evidence>